<evidence type="ECO:0000256" key="1">
    <source>
        <dbReference type="PROSITE-ProRule" id="PRU00283"/>
    </source>
</evidence>
<proteinExistence type="inferred from homology"/>
<dbReference type="GO" id="GO:0007018">
    <property type="term" value="P:microtubule-based movement"/>
    <property type="evidence" value="ECO:0007669"/>
    <property type="project" value="InterPro"/>
</dbReference>
<feature type="domain" description="Kinesin motor" evidence="3">
    <location>
        <begin position="115"/>
        <end position="224"/>
    </location>
</feature>
<feature type="binding site" evidence="1">
    <location>
        <begin position="209"/>
        <end position="216"/>
    </location>
    <ligand>
        <name>ATP</name>
        <dbReference type="ChEBI" id="CHEBI:30616"/>
    </ligand>
</feature>
<dbReference type="AlphaFoldDB" id="A0A165YDD5"/>
<dbReference type="InterPro" id="IPR027417">
    <property type="entry name" value="P-loop_NTPase"/>
</dbReference>
<feature type="region of interest" description="Disordered" evidence="2">
    <location>
        <begin position="1"/>
        <end position="28"/>
    </location>
</feature>
<sequence>MSTWPSSSISGSILSTSSMTSSSSTTTGNSTWETLVVPMSPIQEFKVVLSSVSRSRRMRSTPNRAPWAPVLLALRHPADQQDFWCSSHMRSPRGEIAMGRIDPEELLVAAATIEPGEGYISVDDIDEGSLRGSSSSNAREHDKVFVFYTTQPAHVLYKPFTSPPALSPSARRLRYTASATSSPAPSRSPCTLLVRAAMEGYNALIFAYGLTASGKTFTLGGDSD</sequence>
<dbReference type="PROSITE" id="PS50067">
    <property type="entry name" value="KINESIN_MOTOR_2"/>
    <property type="match status" value="1"/>
</dbReference>
<dbReference type="SUPFAM" id="SSF52540">
    <property type="entry name" value="P-loop containing nucleoside triphosphate hydrolases"/>
    <property type="match status" value="1"/>
</dbReference>
<evidence type="ECO:0000313" key="5">
    <source>
        <dbReference type="Proteomes" id="UP000076532"/>
    </source>
</evidence>
<protein>
    <recommendedName>
        <fullName evidence="3">Kinesin motor domain-containing protein</fullName>
    </recommendedName>
</protein>
<keyword evidence="5" id="KW-1185">Reference proteome</keyword>
<evidence type="ECO:0000259" key="3">
    <source>
        <dbReference type="PROSITE" id="PS50067"/>
    </source>
</evidence>
<dbReference type="GO" id="GO:0005524">
    <property type="term" value="F:ATP binding"/>
    <property type="evidence" value="ECO:0007669"/>
    <property type="project" value="UniProtKB-UniRule"/>
</dbReference>
<keyword evidence="1" id="KW-0067">ATP-binding</keyword>
<dbReference type="GO" id="GO:0008017">
    <property type="term" value="F:microtubule binding"/>
    <property type="evidence" value="ECO:0007669"/>
    <property type="project" value="InterPro"/>
</dbReference>
<gene>
    <name evidence="4" type="ORF">FIBSPDRAFT_963978</name>
</gene>
<evidence type="ECO:0000256" key="2">
    <source>
        <dbReference type="SAM" id="MobiDB-lite"/>
    </source>
</evidence>
<dbReference type="Pfam" id="PF00225">
    <property type="entry name" value="Kinesin"/>
    <property type="match status" value="1"/>
</dbReference>
<dbReference type="Gene3D" id="3.40.850.10">
    <property type="entry name" value="Kinesin motor domain"/>
    <property type="match status" value="1"/>
</dbReference>
<keyword evidence="1" id="KW-0505">Motor protein</keyword>
<comment type="similarity">
    <text evidence="1">Belongs to the TRAFAC class myosin-kinesin ATPase superfamily. Kinesin family.</text>
</comment>
<dbReference type="InterPro" id="IPR036961">
    <property type="entry name" value="Kinesin_motor_dom_sf"/>
</dbReference>
<dbReference type="EMBL" id="KV417700">
    <property type="protein sequence ID" value="KZP09445.1"/>
    <property type="molecule type" value="Genomic_DNA"/>
</dbReference>
<dbReference type="STRING" id="436010.A0A165YDD5"/>
<organism evidence="4 5">
    <name type="scientific">Athelia psychrophila</name>
    <dbReference type="NCBI Taxonomy" id="1759441"/>
    <lineage>
        <taxon>Eukaryota</taxon>
        <taxon>Fungi</taxon>
        <taxon>Dikarya</taxon>
        <taxon>Basidiomycota</taxon>
        <taxon>Agaricomycotina</taxon>
        <taxon>Agaricomycetes</taxon>
        <taxon>Agaricomycetidae</taxon>
        <taxon>Atheliales</taxon>
        <taxon>Atheliaceae</taxon>
        <taxon>Athelia</taxon>
    </lineage>
</organism>
<dbReference type="GO" id="GO:0003777">
    <property type="term" value="F:microtubule motor activity"/>
    <property type="evidence" value="ECO:0007669"/>
    <property type="project" value="InterPro"/>
</dbReference>
<reference evidence="4 5" key="1">
    <citation type="journal article" date="2016" name="Mol. Biol. Evol.">
        <title>Comparative Genomics of Early-Diverging Mushroom-Forming Fungi Provides Insights into the Origins of Lignocellulose Decay Capabilities.</title>
        <authorList>
            <person name="Nagy L.G."/>
            <person name="Riley R."/>
            <person name="Tritt A."/>
            <person name="Adam C."/>
            <person name="Daum C."/>
            <person name="Floudas D."/>
            <person name="Sun H."/>
            <person name="Yadav J.S."/>
            <person name="Pangilinan J."/>
            <person name="Larsson K.H."/>
            <person name="Matsuura K."/>
            <person name="Barry K."/>
            <person name="Labutti K."/>
            <person name="Kuo R."/>
            <person name="Ohm R.A."/>
            <person name="Bhattacharya S.S."/>
            <person name="Shirouzu T."/>
            <person name="Yoshinaga Y."/>
            <person name="Martin F.M."/>
            <person name="Grigoriev I.V."/>
            <person name="Hibbett D.S."/>
        </authorList>
    </citation>
    <scope>NUCLEOTIDE SEQUENCE [LARGE SCALE GENOMIC DNA]</scope>
    <source>
        <strain evidence="4 5">CBS 109695</strain>
    </source>
</reference>
<dbReference type="InterPro" id="IPR001752">
    <property type="entry name" value="Kinesin_motor_dom"/>
</dbReference>
<accession>A0A165YDD5</accession>
<keyword evidence="1" id="KW-0547">Nucleotide-binding</keyword>
<dbReference type="OrthoDB" id="3176171at2759"/>
<dbReference type="Proteomes" id="UP000076532">
    <property type="component" value="Unassembled WGS sequence"/>
</dbReference>
<evidence type="ECO:0000313" key="4">
    <source>
        <dbReference type="EMBL" id="KZP09445.1"/>
    </source>
</evidence>
<name>A0A165YDD5_9AGAM</name>